<feature type="transmembrane region" description="Helical" evidence="1">
    <location>
        <begin position="36"/>
        <end position="58"/>
    </location>
</feature>
<evidence type="ECO:0000313" key="2">
    <source>
        <dbReference type="EMBL" id="SFR92892.1"/>
    </source>
</evidence>
<proteinExistence type="predicted"/>
<feature type="transmembrane region" description="Helical" evidence="1">
    <location>
        <begin position="78"/>
        <end position="100"/>
    </location>
</feature>
<dbReference type="STRING" id="767519.SAMN05216559_1174"/>
<dbReference type="RefSeq" id="WP_089814750.1">
    <property type="nucleotide sequence ID" value="NZ_FOZK01000001.1"/>
</dbReference>
<dbReference type="AlphaFoldDB" id="A0A1I6KNR8"/>
<reference evidence="2 3" key="1">
    <citation type="submission" date="2016-10" db="EMBL/GenBank/DDBJ databases">
        <authorList>
            <person name="de Groot N.N."/>
        </authorList>
    </citation>
    <scope>NUCLEOTIDE SEQUENCE [LARGE SCALE GENOMIC DNA]</scope>
    <source>
        <strain evidence="2 3">CGMCC 1.10457</strain>
    </source>
</reference>
<protein>
    <submittedName>
        <fullName evidence="2">Uncharacterized protein</fullName>
    </submittedName>
</protein>
<evidence type="ECO:0000256" key="1">
    <source>
        <dbReference type="SAM" id="Phobius"/>
    </source>
</evidence>
<name>A0A1I6KNR8_9EURY</name>
<organism evidence="2 3">
    <name type="scientific">Halomicrobium zhouii</name>
    <dbReference type="NCBI Taxonomy" id="767519"/>
    <lineage>
        <taxon>Archaea</taxon>
        <taxon>Methanobacteriati</taxon>
        <taxon>Methanobacteriota</taxon>
        <taxon>Stenosarchaea group</taxon>
        <taxon>Halobacteria</taxon>
        <taxon>Halobacteriales</taxon>
        <taxon>Haloarculaceae</taxon>
        <taxon>Halomicrobium</taxon>
    </lineage>
</organism>
<accession>A0A1I6KNR8</accession>
<keyword evidence="3" id="KW-1185">Reference proteome</keyword>
<keyword evidence="1" id="KW-1133">Transmembrane helix</keyword>
<dbReference type="EMBL" id="FOZK01000001">
    <property type="protein sequence ID" value="SFR92892.1"/>
    <property type="molecule type" value="Genomic_DNA"/>
</dbReference>
<gene>
    <name evidence="2" type="ORF">SAMN05216559_1174</name>
</gene>
<evidence type="ECO:0000313" key="3">
    <source>
        <dbReference type="Proteomes" id="UP000199062"/>
    </source>
</evidence>
<keyword evidence="1" id="KW-0812">Transmembrane</keyword>
<keyword evidence="1" id="KW-0472">Membrane</keyword>
<dbReference type="Proteomes" id="UP000199062">
    <property type="component" value="Unassembled WGS sequence"/>
</dbReference>
<sequence length="116" mass="12496">MIGVIRATVGQALESRGVDASELAATLRYGVRRKFLALYAVVYLGLLIADWNVLWSFRVILYATPEPFFRTVLGLSDFLTSLVGYGIAAAGVVGVLKTVLEDTVGEAGRGQSESNR</sequence>